<feature type="region of interest" description="Disordered" evidence="1">
    <location>
        <begin position="66"/>
        <end position="91"/>
    </location>
</feature>
<accession>A0ABY6GS87</accession>
<reference evidence="2" key="1">
    <citation type="submission" date="2022-10" db="EMBL/GenBank/DDBJ databases">
        <title>Completed Genome Sequence of two octocoral isolated bacterium, Endozoicomonas euniceicola EF212T and Endozoicomonas gorgoniicola PS125T.</title>
        <authorList>
            <person name="Chiou Y.-J."/>
            <person name="Chen Y.-H."/>
        </authorList>
    </citation>
    <scope>NUCLEOTIDE SEQUENCE</scope>
    <source>
        <strain evidence="2">EF212</strain>
    </source>
</reference>
<evidence type="ECO:0000313" key="3">
    <source>
        <dbReference type="Proteomes" id="UP001163255"/>
    </source>
</evidence>
<protein>
    <submittedName>
        <fullName evidence="2">Uncharacterized protein</fullName>
    </submittedName>
</protein>
<gene>
    <name evidence="2" type="ORF">NX720_22700</name>
</gene>
<evidence type="ECO:0000313" key="2">
    <source>
        <dbReference type="EMBL" id="UYM15614.1"/>
    </source>
</evidence>
<keyword evidence="3" id="KW-1185">Reference proteome</keyword>
<organism evidence="2 3">
    <name type="scientific">Endozoicomonas euniceicola</name>
    <dbReference type="NCBI Taxonomy" id="1234143"/>
    <lineage>
        <taxon>Bacteria</taxon>
        <taxon>Pseudomonadati</taxon>
        <taxon>Pseudomonadota</taxon>
        <taxon>Gammaproteobacteria</taxon>
        <taxon>Oceanospirillales</taxon>
        <taxon>Endozoicomonadaceae</taxon>
        <taxon>Endozoicomonas</taxon>
    </lineage>
</organism>
<dbReference type="EMBL" id="CP103300">
    <property type="protein sequence ID" value="UYM15614.1"/>
    <property type="molecule type" value="Genomic_DNA"/>
</dbReference>
<dbReference type="Proteomes" id="UP001163255">
    <property type="component" value="Chromosome"/>
</dbReference>
<sequence length="91" mass="10292">MNQNQSADRIAELHRFIVIPLLIDKQLGKKQGKHLAKQFSSIDLRVSSLPHIKPLSLNSSELSGELGSEWMPTGDRQAQAKGRLGFHDRYR</sequence>
<evidence type="ECO:0000256" key="1">
    <source>
        <dbReference type="SAM" id="MobiDB-lite"/>
    </source>
</evidence>
<proteinExistence type="predicted"/>
<name>A0ABY6GS87_9GAMM</name>
<dbReference type="RefSeq" id="WP_262597729.1">
    <property type="nucleotide sequence ID" value="NZ_CP103300.1"/>
</dbReference>